<evidence type="ECO:0000313" key="4">
    <source>
        <dbReference type="Proteomes" id="UP000092582"/>
    </source>
</evidence>
<feature type="region of interest" description="Disordered" evidence="1">
    <location>
        <begin position="61"/>
        <end position="81"/>
    </location>
</feature>
<organism evidence="3 4">
    <name type="scientific">Cryobacterium arcticum</name>
    <dbReference type="NCBI Taxonomy" id="670052"/>
    <lineage>
        <taxon>Bacteria</taxon>
        <taxon>Bacillati</taxon>
        <taxon>Actinomycetota</taxon>
        <taxon>Actinomycetes</taxon>
        <taxon>Micrococcales</taxon>
        <taxon>Microbacteriaceae</taxon>
        <taxon>Cryobacterium</taxon>
    </lineage>
</organism>
<dbReference type="AlphaFoldDB" id="A0A1B1BKL8"/>
<keyword evidence="4" id="KW-1185">Reference proteome</keyword>
<sequence length="197" mass="19547">MARILDAHTGTRPLSVIGATNVLGSRLAGSRLAGSRLTGLRLAGVGLIGLALAGCSAAPGDPAGTPTQTAVETPDTSAAPAAPEDAAPALVADGTAADNLGYFDSVIAAMLATEPNPVGRSYIDALVAAGFDKSAMEVTSDTTTKGVPVDSIQFSVRITDACIVGQNGPSSGGYHSIVAPTLATGTCLVGATRQIDW</sequence>
<dbReference type="STRING" id="670052.PA27867_2000"/>
<dbReference type="EMBL" id="CP016282">
    <property type="protein sequence ID" value="ANP72953.1"/>
    <property type="molecule type" value="Genomic_DNA"/>
</dbReference>
<dbReference type="PATRIC" id="fig|670052.7.peg.2060"/>
<dbReference type="Proteomes" id="UP000092582">
    <property type="component" value="Chromosome 1"/>
</dbReference>
<reference evidence="3 4" key="1">
    <citation type="submission" date="2016-06" db="EMBL/GenBank/DDBJ databases">
        <title>Genome sequencing of Cryobacterium arcticum PAMC 27867.</title>
        <authorList>
            <person name="Lee J."/>
            <person name="Kim O.-S."/>
        </authorList>
    </citation>
    <scope>NUCLEOTIDE SEQUENCE [LARGE SCALE GENOMIC DNA]</scope>
    <source>
        <strain evidence="3 4">PAMC 27867</strain>
    </source>
</reference>
<evidence type="ECO:0000256" key="1">
    <source>
        <dbReference type="SAM" id="MobiDB-lite"/>
    </source>
</evidence>
<evidence type="ECO:0000313" key="3">
    <source>
        <dbReference type="EMBL" id="ANP72953.1"/>
    </source>
</evidence>
<dbReference type="RefSeq" id="WP_236900681.1">
    <property type="nucleotide sequence ID" value="NZ_CP016282.1"/>
</dbReference>
<name>A0A1B1BKL8_9MICO</name>
<dbReference type="Pfam" id="PF22504">
    <property type="entry name" value="DUF6993"/>
    <property type="match status" value="1"/>
</dbReference>
<feature type="domain" description="DUF6993" evidence="2">
    <location>
        <begin position="109"/>
        <end position="191"/>
    </location>
</feature>
<protein>
    <recommendedName>
        <fullName evidence="2">DUF6993 domain-containing protein</fullName>
    </recommendedName>
</protein>
<proteinExistence type="predicted"/>
<evidence type="ECO:0000259" key="2">
    <source>
        <dbReference type="Pfam" id="PF22504"/>
    </source>
</evidence>
<feature type="compositionally biased region" description="Low complexity" evidence="1">
    <location>
        <begin position="72"/>
        <end position="81"/>
    </location>
</feature>
<gene>
    <name evidence="3" type="ORF">PA27867_2000</name>
</gene>
<dbReference type="InterPro" id="IPR054262">
    <property type="entry name" value="DUF6993"/>
</dbReference>
<accession>A0A1B1BKL8</accession>
<dbReference type="KEGG" id="cart:PA27867_2000"/>